<keyword evidence="8" id="KW-1185">Reference proteome</keyword>
<dbReference type="PATRIC" id="fig|1069083.5.peg.651"/>
<sequence length="269" mass="30635">MDYKLLVDERGKKYLLKKSVEKFCTDLGVVETKEIGKRLESHLGHKFYLVEPTLYDVLKRMKRTVTALLPKDIGFIIARGGIREGETIVEAGTGAGVLTMYLANAVGRGGKVISYDIKPEAIKVARKNLLRVGLIKKNQKILGLDEDFEDDIEVEDGLFNVILKFGDVREKIDEKNVDVIVLDMPDPWNVIENAKEVLNKKRGRIITYLPYIDQVKKTVSKLKEEGFWDIETYELMERMIEVSDKGVRPSTRMIGHTGYITFARAPLEE</sequence>
<dbReference type="InterPro" id="IPR014816">
    <property type="entry name" value="tRNA_MeTrfase_Gcd14"/>
</dbReference>
<dbReference type="SUPFAM" id="SSF53335">
    <property type="entry name" value="S-adenosyl-L-methionine-dependent methyltransferases"/>
    <property type="match status" value="1"/>
</dbReference>
<evidence type="ECO:0000256" key="4">
    <source>
        <dbReference type="ARBA" id="ARBA00022694"/>
    </source>
</evidence>
<dbReference type="InterPro" id="IPR049470">
    <property type="entry name" value="TRM61_C"/>
</dbReference>
<dbReference type="AlphaFoldDB" id="N6UV70"/>
<accession>N6UV70</accession>
<feature type="binding site" evidence="5">
    <location>
        <position position="183"/>
    </location>
    <ligand>
        <name>S-adenosyl-L-methionine</name>
        <dbReference type="ChEBI" id="CHEBI:59789"/>
    </ligand>
</feature>
<dbReference type="CDD" id="cd02440">
    <property type="entry name" value="AdoMet_MTases"/>
    <property type="match status" value="1"/>
</dbReference>
<organism evidence="7 8">
    <name type="scientific">Methanocaldococcus villosus KIN24-T80</name>
    <dbReference type="NCBI Taxonomy" id="1069083"/>
    <lineage>
        <taxon>Archaea</taxon>
        <taxon>Methanobacteriati</taxon>
        <taxon>Methanobacteriota</taxon>
        <taxon>Methanomada group</taxon>
        <taxon>Methanococci</taxon>
        <taxon>Methanococcales</taxon>
        <taxon>Methanocaldococcaceae</taxon>
        <taxon>Methanocaldococcus</taxon>
    </lineage>
</organism>
<comment type="caution">
    <text evidence="7">The sequence shown here is derived from an EMBL/GenBank/DDBJ whole genome shotgun (WGS) entry which is preliminary data.</text>
</comment>
<keyword evidence="1 7" id="KW-0489">Methyltransferase</keyword>
<reference evidence="7 8" key="1">
    <citation type="journal article" date="2013" name="Genome Announc.">
        <title>Draft Genome Sequence of a Highly Flagellated, Fast-Swimming Archaeon, Methanocaldococcus villosus Strain KIN24-T80 (DSM 22612).</title>
        <authorList>
            <person name="Thennarasu S."/>
            <person name="Polireddy D."/>
            <person name="Antony A."/>
            <person name="Yada M.R."/>
            <person name="Algarawi S."/>
            <person name="Sivakumar N."/>
        </authorList>
    </citation>
    <scope>NUCLEOTIDE SEQUENCE [LARGE SCALE GENOMIC DNA]</scope>
    <source>
        <strain evidence="7 8">KIN24-T80</strain>
    </source>
</reference>
<dbReference type="PROSITE" id="PS51620">
    <property type="entry name" value="SAM_TRM61"/>
    <property type="match status" value="1"/>
</dbReference>
<dbReference type="InterPro" id="IPR029063">
    <property type="entry name" value="SAM-dependent_MTases_sf"/>
</dbReference>
<evidence type="ECO:0000313" key="7">
    <source>
        <dbReference type="EMBL" id="ENN96259.1"/>
    </source>
</evidence>
<dbReference type="RefSeq" id="WP_004590964.1">
    <property type="nucleotide sequence ID" value="NZ_APMM01000020.1"/>
</dbReference>
<dbReference type="EMBL" id="APMM01000020">
    <property type="protein sequence ID" value="ENN96259.1"/>
    <property type="molecule type" value="Genomic_DNA"/>
</dbReference>
<evidence type="ECO:0000313" key="8">
    <source>
        <dbReference type="Proteomes" id="UP000053695"/>
    </source>
</evidence>
<protein>
    <submittedName>
        <fullName evidence="7">tRNA (Adenine-N(1)-)-methyltransferase</fullName>
    </submittedName>
</protein>
<dbReference type="GO" id="GO:0030488">
    <property type="term" value="P:tRNA methylation"/>
    <property type="evidence" value="ECO:0007669"/>
    <property type="project" value="InterPro"/>
</dbReference>
<dbReference type="PANTHER" id="PTHR12133:SF1">
    <property type="entry name" value="TRNA (ADENINE(58)-N(1))-METHYLTRANSFERASE, MITOCHONDRIAL"/>
    <property type="match status" value="1"/>
</dbReference>
<keyword evidence="3 5" id="KW-0949">S-adenosyl-L-methionine</keyword>
<dbReference type="STRING" id="1069083.GCA_000371805_01051"/>
<name>N6UV70_9EURY</name>
<dbReference type="Gene3D" id="3.40.50.150">
    <property type="entry name" value="Vaccinia Virus protein VP39"/>
    <property type="match status" value="1"/>
</dbReference>
<keyword evidence="2 7" id="KW-0808">Transferase</keyword>
<feature type="binding site" evidence="5">
    <location>
        <position position="167"/>
    </location>
    <ligand>
        <name>S-adenosyl-L-methionine</name>
        <dbReference type="ChEBI" id="CHEBI:59789"/>
    </ligand>
</feature>
<dbReference type="GO" id="GO:0031515">
    <property type="term" value="C:tRNA (m1A) methyltransferase complex"/>
    <property type="evidence" value="ECO:0007669"/>
    <property type="project" value="InterPro"/>
</dbReference>
<evidence type="ECO:0000256" key="5">
    <source>
        <dbReference type="PIRSR" id="PIRSR017269-1"/>
    </source>
</evidence>
<evidence type="ECO:0000256" key="3">
    <source>
        <dbReference type="ARBA" id="ARBA00022691"/>
    </source>
</evidence>
<feature type="domain" description="tRNA (adenine(58)-N(1))-methyltransferase catalytic subunit TRM61 C-terminal" evidence="6">
    <location>
        <begin position="66"/>
        <end position="243"/>
    </location>
</feature>
<dbReference type="Gene3D" id="3.10.330.20">
    <property type="match status" value="1"/>
</dbReference>
<dbReference type="Pfam" id="PF08704">
    <property type="entry name" value="GCD14"/>
    <property type="match status" value="1"/>
</dbReference>
<dbReference type="GO" id="GO:0160107">
    <property type="term" value="F:tRNA (adenine(58)-N1)-methyltransferase activity"/>
    <property type="evidence" value="ECO:0007669"/>
    <property type="project" value="InterPro"/>
</dbReference>
<gene>
    <name evidence="7" type="ORF">J422_03323</name>
</gene>
<proteinExistence type="predicted"/>
<keyword evidence="4" id="KW-0819">tRNA processing</keyword>
<evidence type="ECO:0000256" key="1">
    <source>
        <dbReference type="ARBA" id="ARBA00022603"/>
    </source>
</evidence>
<dbReference type="PANTHER" id="PTHR12133">
    <property type="entry name" value="TRNA (ADENINE(58)-N(1))-METHYLTRANSFERASE"/>
    <property type="match status" value="1"/>
</dbReference>
<dbReference type="Proteomes" id="UP000053695">
    <property type="component" value="Unassembled WGS sequence"/>
</dbReference>
<dbReference type="PIRSF" id="PIRSF017269">
    <property type="entry name" value="GCD14"/>
    <property type="match status" value="1"/>
</dbReference>
<feature type="binding site" evidence="5">
    <location>
        <position position="116"/>
    </location>
    <ligand>
        <name>S-adenosyl-L-methionine</name>
        <dbReference type="ChEBI" id="CHEBI:59789"/>
    </ligand>
</feature>
<evidence type="ECO:0000259" key="6">
    <source>
        <dbReference type="Pfam" id="PF08704"/>
    </source>
</evidence>
<evidence type="ECO:0000256" key="2">
    <source>
        <dbReference type="ARBA" id="ARBA00022679"/>
    </source>
</evidence>